<accession>A0A8D8R067</accession>
<feature type="region of interest" description="Disordered" evidence="1">
    <location>
        <begin position="57"/>
        <end position="124"/>
    </location>
</feature>
<organism evidence="2">
    <name type="scientific">Cacopsylla melanoneura</name>
    <dbReference type="NCBI Taxonomy" id="428564"/>
    <lineage>
        <taxon>Eukaryota</taxon>
        <taxon>Metazoa</taxon>
        <taxon>Ecdysozoa</taxon>
        <taxon>Arthropoda</taxon>
        <taxon>Hexapoda</taxon>
        <taxon>Insecta</taxon>
        <taxon>Pterygota</taxon>
        <taxon>Neoptera</taxon>
        <taxon>Paraneoptera</taxon>
        <taxon>Hemiptera</taxon>
        <taxon>Sternorrhyncha</taxon>
        <taxon>Psylloidea</taxon>
        <taxon>Psyllidae</taxon>
        <taxon>Psyllinae</taxon>
        <taxon>Cacopsylla</taxon>
    </lineage>
</organism>
<dbReference type="AlphaFoldDB" id="A0A8D8R067"/>
<evidence type="ECO:0000256" key="1">
    <source>
        <dbReference type="SAM" id="MobiDB-lite"/>
    </source>
</evidence>
<feature type="region of interest" description="Disordered" evidence="1">
    <location>
        <begin position="1"/>
        <end position="37"/>
    </location>
</feature>
<protein>
    <submittedName>
        <fullName evidence="2">Uncharacterized protein</fullName>
    </submittedName>
</protein>
<feature type="compositionally biased region" description="Polar residues" evidence="1">
    <location>
        <begin position="25"/>
        <end position="37"/>
    </location>
</feature>
<proteinExistence type="predicted"/>
<feature type="compositionally biased region" description="Basic residues" evidence="1">
    <location>
        <begin position="1"/>
        <end position="24"/>
    </location>
</feature>
<name>A0A8D8R067_9HEMI</name>
<feature type="compositionally biased region" description="Basic and acidic residues" evidence="1">
    <location>
        <begin position="81"/>
        <end position="92"/>
    </location>
</feature>
<reference evidence="2" key="1">
    <citation type="submission" date="2021-05" db="EMBL/GenBank/DDBJ databases">
        <authorList>
            <person name="Alioto T."/>
            <person name="Alioto T."/>
            <person name="Gomez Garrido J."/>
        </authorList>
    </citation>
    <scope>NUCLEOTIDE SEQUENCE</scope>
</reference>
<evidence type="ECO:0000313" key="2">
    <source>
        <dbReference type="EMBL" id="CAG6641828.1"/>
    </source>
</evidence>
<sequence length="124" mass="15144">MERKQNKRVTKKNSTRMKRKRRTHFMTNTTSMETRPNTDTIPIEYTIMWKIWTRENIRKKLPNPNITRKRRKRNPVSNAKAPKDIKERREDSLISQRRNIMMKARRVKERKSTNFKQNTTSNNN</sequence>
<feature type="compositionally biased region" description="Basic residues" evidence="1">
    <location>
        <begin position="59"/>
        <end position="74"/>
    </location>
</feature>
<feature type="compositionally biased region" description="Polar residues" evidence="1">
    <location>
        <begin position="114"/>
        <end position="124"/>
    </location>
</feature>
<dbReference type="EMBL" id="HBUF01119327">
    <property type="protein sequence ID" value="CAG6641828.1"/>
    <property type="molecule type" value="Transcribed_RNA"/>
</dbReference>